<proteinExistence type="predicted"/>
<accession>A0A8S5MRE7</accession>
<reference evidence="3" key="1">
    <citation type="journal article" date="2021" name="Proc. Natl. Acad. Sci. U.S.A.">
        <title>A Catalog of Tens of Thousands of Viruses from Human Metagenomes Reveals Hidden Associations with Chronic Diseases.</title>
        <authorList>
            <person name="Tisza M.J."/>
            <person name="Buck C.B."/>
        </authorList>
    </citation>
    <scope>NUCLEOTIDE SEQUENCE</scope>
    <source>
        <strain evidence="3">Ctouo22</strain>
    </source>
</reference>
<dbReference type="PANTHER" id="PTHR46558">
    <property type="entry name" value="TRACRIPTIONAL REGULATORY PROTEIN-RELATED-RELATED"/>
    <property type="match status" value="1"/>
</dbReference>
<sequence>MKDRIKQVRKSQKLTQTAFGDIIGVKGNTITNYETGLRNPTDAVIKSICREFGVSEEWLRTGKGSMFVPKSKDEEIAEMLADIQKSGEDSFRHRLISALARLDDDGWDKLEELIDMISNK</sequence>
<dbReference type="PROSITE" id="PS50943">
    <property type="entry name" value="HTH_CROC1"/>
    <property type="match status" value="1"/>
</dbReference>
<dbReference type="SMART" id="SM00530">
    <property type="entry name" value="HTH_XRE"/>
    <property type="match status" value="1"/>
</dbReference>
<organism evidence="3">
    <name type="scientific">Siphoviridae sp. ctouo22</name>
    <dbReference type="NCBI Taxonomy" id="2826463"/>
    <lineage>
        <taxon>Viruses</taxon>
        <taxon>Duplodnaviria</taxon>
        <taxon>Heunggongvirae</taxon>
        <taxon>Uroviricota</taxon>
        <taxon>Caudoviricetes</taxon>
    </lineage>
</organism>
<dbReference type="PANTHER" id="PTHR46558:SF11">
    <property type="entry name" value="HTH-TYPE TRANSCRIPTIONAL REGULATOR XRE"/>
    <property type="match status" value="1"/>
</dbReference>
<dbReference type="Gene3D" id="1.10.260.40">
    <property type="entry name" value="lambda repressor-like DNA-binding domains"/>
    <property type="match status" value="1"/>
</dbReference>
<dbReference type="GO" id="GO:0003677">
    <property type="term" value="F:DNA binding"/>
    <property type="evidence" value="ECO:0007669"/>
    <property type="project" value="UniProtKB-KW"/>
</dbReference>
<keyword evidence="1" id="KW-0238">DNA-binding</keyword>
<protein>
    <submittedName>
        <fullName evidence="3">Repressor protein CI</fullName>
    </submittedName>
</protein>
<dbReference type="Pfam" id="PF01381">
    <property type="entry name" value="HTH_3"/>
    <property type="match status" value="1"/>
</dbReference>
<dbReference type="CDD" id="cd00093">
    <property type="entry name" value="HTH_XRE"/>
    <property type="match status" value="1"/>
</dbReference>
<evidence type="ECO:0000259" key="2">
    <source>
        <dbReference type="PROSITE" id="PS50943"/>
    </source>
</evidence>
<dbReference type="EMBL" id="BK014969">
    <property type="protein sequence ID" value="DAD84905.1"/>
    <property type="molecule type" value="Genomic_DNA"/>
</dbReference>
<feature type="domain" description="HTH cro/C1-type" evidence="2">
    <location>
        <begin position="5"/>
        <end position="59"/>
    </location>
</feature>
<dbReference type="InterPro" id="IPR010982">
    <property type="entry name" value="Lambda_DNA-bd_dom_sf"/>
</dbReference>
<name>A0A8S5MRE7_9CAUD</name>
<dbReference type="InterPro" id="IPR001387">
    <property type="entry name" value="Cro/C1-type_HTH"/>
</dbReference>
<dbReference type="SUPFAM" id="SSF47413">
    <property type="entry name" value="lambda repressor-like DNA-binding domains"/>
    <property type="match status" value="1"/>
</dbReference>
<evidence type="ECO:0000313" key="3">
    <source>
        <dbReference type="EMBL" id="DAD84905.1"/>
    </source>
</evidence>
<evidence type="ECO:0000256" key="1">
    <source>
        <dbReference type="ARBA" id="ARBA00023125"/>
    </source>
</evidence>